<dbReference type="SMART" id="SM00385">
    <property type="entry name" value="CYCLIN"/>
    <property type="match status" value="1"/>
</dbReference>
<reference evidence="4" key="1">
    <citation type="submission" date="2016-11" db="UniProtKB">
        <authorList>
            <consortium name="WormBaseParasite"/>
        </authorList>
    </citation>
    <scope>IDENTIFICATION</scope>
</reference>
<dbReference type="PANTHER" id="PTHR10026">
    <property type="entry name" value="CYCLIN"/>
    <property type="match status" value="1"/>
</dbReference>
<evidence type="ECO:0000256" key="1">
    <source>
        <dbReference type="ARBA" id="ARBA00023127"/>
    </source>
</evidence>
<dbReference type="WBParaSite" id="Hba_14097">
    <property type="protein sequence ID" value="Hba_14097"/>
    <property type="gene ID" value="Hba_14097"/>
</dbReference>
<dbReference type="GO" id="GO:0016538">
    <property type="term" value="F:cyclin-dependent protein serine/threonine kinase regulator activity"/>
    <property type="evidence" value="ECO:0007669"/>
    <property type="project" value="InterPro"/>
</dbReference>
<proteinExistence type="predicted"/>
<dbReference type="InterPro" id="IPR043198">
    <property type="entry name" value="Cyclin/Ssn8"/>
</dbReference>
<dbReference type="AlphaFoldDB" id="A0A1I7X941"/>
<accession>A0A1I7X941</accession>
<dbReference type="Proteomes" id="UP000095283">
    <property type="component" value="Unplaced"/>
</dbReference>
<keyword evidence="1" id="KW-0195">Cyclin</keyword>
<dbReference type="InterPro" id="IPR013763">
    <property type="entry name" value="Cyclin-like_dom"/>
</dbReference>
<dbReference type="InterPro" id="IPR036915">
    <property type="entry name" value="Cyclin-like_sf"/>
</dbReference>
<dbReference type="SUPFAM" id="SSF47954">
    <property type="entry name" value="Cyclin-like"/>
    <property type="match status" value="1"/>
</dbReference>
<feature type="domain" description="Cyclin-like" evidence="2">
    <location>
        <begin position="23"/>
        <end position="110"/>
    </location>
</feature>
<name>A0A1I7X941_HETBA</name>
<dbReference type="Pfam" id="PF21797">
    <property type="entry name" value="CycT2-like_C"/>
    <property type="match status" value="1"/>
</dbReference>
<dbReference type="FunFam" id="1.10.472.10:FF:000031">
    <property type="entry name" value="cyclin-L1-1-like isoform X1"/>
    <property type="match status" value="1"/>
</dbReference>
<protein>
    <submittedName>
        <fullName evidence="4">CYCLIN domain-containing protein</fullName>
    </submittedName>
</protein>
<evidence type="ECO:0000313" key="3">
    <source>
        <dbReference type="Proteomes" id="UP000095283"/>
    </source>
</evidence>
<organism evidence="3 4">
    <name type="scientific">Heterorhabditis bacteriophora</name>
    <name type="common">Entomopathogenic nematode worm</name>
    <dbReference type="NCBI Taxonomy" id="37862"/>
    <lineage>
        <taxon>Eukaryota</taxon>
        <taxon>Metazoa</taxon>
        <taxon>Ecdysozoa</taxon>
        <taxon>Nematoda</taxon>
        <taxon>Chromadorea</taxon>
        <taxon>Rhabditida</taxon>
        <taxon>Rhabditina</taxon>
        <taxon>Rhabditomorpha</taxon>
        <taxon>Strongyloidea</taxon>
        <taxon>Heterorhabditidae</taxon>
        <taxon>Heterorhabditis</taxon>
    </lineage>
</organism>
<dbReference type="GO" id="GO:0006357">
    <property type="term" value="P:regulation of transcription by RNA polymerase II"/>
    <property type="evidence" value="ECO:0007669"/>
    <property type="project" value="InterPro"/>
</dbReference>
<keyword evidence="3" id="KW-1185">Reference proteome</keyword>
<dbReference type="Gene3D" id="1.10.472.10">
    <property type="entry name" value="Cyclin-like"/>
    <property type="match status" value="1"/>
</dbReference>
<evidence type="ECO:0000259" key="2">
    <source>
        <dbReference type="SMART" id="SM00385"/>
    </source>
</evidence>
<sequence>MIKAERRLLSTLGFVVHVKHPHKLIVSYIFSLKCSERKDLIQKAWSYMNDGLRTDMFLRYTPETIACSCIFLAARTVQPPIALPSSPFPWFELFDASDRDVQTIALMLQKLYTRQKTPEWNKIDAILEKMRSQKETSEKTSKAQQVAQKLTETKSVGNGKGLNFLLDAEGVIHLIVTGNMGEIARVEVEREAIGMREETETNEMRKEGEVEAETGWIETDLRYCGIYSIIIHFNHFQLFYKVFIFVVVIKTFRNVANYERRKFTNHWESVLETTLHHHHQEYANEQVLLILQSWEYTGSMQWH</sequence>
<evidence type="ECO:0000313" key="4">
    <source>
        <dbReference type="WBParaSite" id="Hba_14097"/>
    </source>
</evidence>
<dbReference type="CDD" id="cd20533">
    <property type="entry name" value="CYCLIN_CCNL_rpt2"/>
    <property type="match status" value="1"/>
</dbReference>